<comment type="caution">
    <text evidence="1">The sequence shown here is derived from an EMBL/GenBank/DDBJ whole genome shotgun (WGS) entry which is preliminary data.</text>
</comment>
<name>A0A9Q3D4V6_9BASI</name>
<accession>A0A9Q3D4V6</accession>
<evidence type="ECO:0000313" key="2">
    <source>
        <dbReference type="Proteomes" id="UP000765509"/>
    </source>
</evidence>
<dbReference type="Proteomes" id="UP000765509">
    <property type="component" value="Unassembled WGS sequence"/>
</dbReference>
<sequence>MFPVSLIKPNKPADEELFTLKNPTTLTLPQVEQNEDKRIWKVTKERKEIRENIFSDIETQYMKMNGWKDKTYLTQINVCGDLGIKERKRPEYYHKWYLTT</sequence>
<organism evidence="1 2">
    <name type="scientific">Austropuccinia psidii MF-1</name>
    <dbReference type="NCBI Taxonomy" id="1389203"/>
    <lineage>
        <taxon>Eukaryota</taxon>
        <taxon>Fungi</taxon>
        <taxon>Dikarya</taxon>
        <taxon>Basidiomycota</taxon>
        <taxon>Pucciniomycotina</taxon>
        <taxon>Pucciniomycetes</taxon>
        <taxon>Pucciniales</taxon>
        <taxon>Sphaerophragmiaceae</taxon>
        <taxon>Austropuccinia</taxon>
    </lineage>
</organism>
<dbReference type="EMBL" id="AVOT02013852">
    <property type="protein sequence ID" value="MBW0496829.1"/>
    <property type="molecule type" value="Genomic_DNA"/>
</dbReference>
<protein>
    <submittedName>
        <fullName evidence="1">Uncharacterized protein</fullName>
    </submittedName>
</protein>
<evidence type="ECO:0000313" key="1">
    <source>
        <dbReference type="EMBL" id="MBW0496829.1"/>
    </source>
</evidence>
<proteinExistence type="predicted"/>
<keyword evidence="2" id="KW-1185">Reference proteome</keyword>
<gene>
    <name evidence="1" type="ORF">O181_036544</name>
</gene>
<dbReference type="AlphaFoldDB" id="A0A9Q3D4V6"/>
<reference evidence="1" key="1">
    <citation type="submission" date="2021-03" db="EMBL/GenBank/DDBJ databases">
        <title>Draft genome sequence of rust myrtle Austropuccinia psidii MF-1, a brazilian biotype.</title>
        <authorList>
            <person name="Quecine M.C."/>
            <person name="Pachon D.M.R."/>
            <person name="Bonatelli M.L."/>
            <person name="Correr F.H."/>
            <person name="Franceschini L.M."/>
            <person name="Leite T.F."/>
            <person name="Margarido G.R.A."/>
            <person name="Almeida C.A."/>
            <person name="Ferrarezi J.A."/>
            <person name="Labate C.A."/>
        </authorList>
    </citation>
    <scope>NUCLEOTIDE SEQUENCE</scope>
    <source>
        <strain evidence="1">MF-1</strain>
    </source>
</reference>